<dbReference type="RefSeq" id="WP_025412626.1">
    <property type="nucleotide sequence ID" value="NZ_CP007128.1"/>
</dbReference>
<dbReference type="InParanoid" id="W0RJ97"/>
<evidence type="ECO:0000259" key="1">
    <source>
        <dbReference type="Pfam" id="PF04909"/>
    </source>
</evidence>
<dbReference type="SUPFAM" id="SSF51556">
    <property type="entry name" value="Metallo-dependent hydrolases"/>
    <property type="match status" value="1"/>
</dbReference>
<dbReference type="eggNOG" id="COG2159">
    <property type="taxonomic scope" value="Bacteria"/>
</dbReference>
<accession>W0RJ97</accession>
<dbReference type="HOGENOM" id="CLU_1044931_0_0_0"/>
<reference evidence="2 3" key="1">
    <citation type="journal article" date="2014" name="Genome Announc.">
        <title>Genome Sequence and Methylome of Soil Bacterium Gemmatirosa kalamazoonensis KBS708T, a Member of the Rarely Cultivated Gemmatimonadetes Phylum.</title>
        <authorList>
            <person name="Debruyn J.M."/>
            <person name="Radosevich M."/>
            <person name="Wommack K.E."/>
            <person name="Polson S.W."/>
            <person name="Hauser L.J."/>
            <person name="Fawaz M.N."/>
            <person name="Korlach J."/>
            <person name="Tsai Y.C."/>
        </authorList>
    </citation>
    <scope>NUCLEOTIDE SEQUENCE [LARGE SCALE GENOMIC DNA]</scope>
    <source>
        <strain evidence="2 3">KBS708</strain>
    </source>
</reference>
<name>W0RJ97_9BACT</name>
<dbReference type="Pfam" id="PF04909">
    <property type="entry name" value="Amidohydro_2"/>
    <property type="match status" value="1"/>
</dbReference>
<dbReference type="AlphaFoldDB" id="W0RJ97"/>
<dbReference type="PATRIC" id="fig|861299.3.peg.3688"/>
<dbReference type="EMBL" id="CP007128">
    <property type="protein sequence ID" value="AHG91169.1"/>
    <property type="molecule type" value="Genomic_DNA"/>
</dbReference>
<keyword evidence="2" id="KW-0378">Hydrolase</keyword>
<dbReference type="STRING" id="861299.J421_3632"/>
<dbReference type="InterPro" id="IPR006680">
    <property type="entry name" value="Amidohydro-rel"/>
</dbReference>
<organism evidence="2 3">
    <name type="scientific">Gemmatirosa kalamazoonensis</name>
    <dbReference type="NCBI Taxonomy" id="861299"/>
    <lineage>
        <taxon>Bacteria</taxon>
        <taxon>Pseudomonadati</taxon>
        <taxon>Gemmatimonadota</taxon>
        <taxon>Gemmatimonadia</taxon>
        <taxon>Gemmatimonadales</taxon>
        <taxon>Gemmatimonadaceae</taxon>
        <taxon>Gemmatirosa</taxon>
    </lineage>
</organism>
<proteinExistence type="predicted"/>
<dbReference type="InterPro" id="IPR032466">
    <property type="entry name" value="Metal_Hydrolase"/>
</dbReference>
<dbReference type="GO" id="GO:0016787">
    <property type="term" value="F:hydrolase activity"/>
    <property type="evidence" value="ECO:0007669"/>
    <property type="project" value="UniProtKB-KW"/>
</dbReference>
<protein>
    <submittedName>
        <fullName evidence="2">Amidohydrolase 2</fullName>
    </submittedName>
</protein>
<evidence type="ECO:0000313" key="2">
    <source>
        <dbReference type="EMBL" id="AHG91169.1"/>
    </source>
</evidence>
<evidence type="ECO:0000313" key="3">
    <source>
        <dbReference type="Proteomes" id="UP000019151"/>
    </source>
</evidence>
<dbReference type="Gene3D" id="3.20.20.140">
    <property type="entry name" value="Metal-dependent hydrolases"/>
    <property type="match status" value="1"/>
</dbReference>
<feature type="domain" description="Amidohydrolase-related" evidence="1">
    <location>
        <begin position="57"/>
        <end position="232"/>
    </location>
</feature>
<gene>
    <name evidence="2" type="ORF">J421_3632</name>
</gene>
<dbReference type="OrthoDB" id="9779198at2"/>
<dbReference type="KEGG" id="gba:J421_3632"/>
<keyword evidence="3" id="KW-1185">Reference proteome</keyword>
<dbReference type="Proteomes" id="UP000019151">
    <property type="component" value="Chromosome"/>
</dbReference>
<sequence length="256" mass="28199">MIDANAWIGGFPFRHLPRTDAASLARTLAREGLAGAWVGHLPSAFWRDPTPGNAELYEALAPFADVLRPAPSVRPDWPGWERALRDAVDRGAPAVRAYPVQWGMGAGDASLARLAAACASAGLVLVLTVRFEDLRQRHHLDVGADLSAAYVRALARQRNDARLVLTHAGRELIEEIFWSLTEQERSRLWFDFSCVWGPPEDHLATLFRTIGAERFVFGTGWPLRLAQAPAANLALLPEDLRHTRITSVDELATRGA</sequence>